<reference evidence="2" key="1">
    <citation type="journal article" date="2020" name="Stud. Mycol.">
        <title>101 Dothideomycetes genomes: a test case for predicting lifestyles and emergence of pathogens.</title>
        <authorList>
            <person name="Haridas S."/>
            <person name="Albert R."/>
            <person name="Binder M."/>
            <person name="Bloem J."/>
            <person name="Labutti K."/>
            <person name="Salamov A."/>
            <person name="Andreopoulos B."/>
            <person name="Baker S."/>
            <person name="Barry K."/>
            <person name="Bills G."/>
            <person name="Bluhm B."/>
            <person name="Cannon C."/>
            <person name="Castanera R."/>
            <person name="Culley D."/>
            <person name="Daum C."/>
            <person name="Ezra D."/>
            <person name="Gonzalez J."/>
            <person name="Henrissat B."/>
            <person name="Kuo A."/>
            <person name="Liang C."/>
            <person name="Lipzen A."/>
            <person name="Lutzoni F."/>
            <person name="Magnuson J."/>
            <person name="Mondo S."/>
            <person name="Nolan M."/>
            <person name="Ohm R."/>
            <person name="Pangilinan J."/>
            <person name="Park H.-J."/>
            <person name="Ramirez L."/>
            <person name="Alfaro M."/>
            <person name="Sun H."/>
            <person name="Tritt A."/>
            <person name="Yoshinaga Y."/>
            <person name="Zwiers L.-H."/>
            <person name="Turgeon B."/>
            <person name="Goodwin S."/>
            <person name="Spatafora J."/>
            <person name="Crous P."/>
            <person name="Grigoriev I."/>
        </authorList>
    </citation>
    <scope>NUCLEOTIDE SEQUENCE</scope>
    <source>
        <strain evidence="2">CBS 130266</strain>
    </source>
</reference>
<gene>
    <name evidence="2" type="ORF">EJ08DRAFT_575341</name>
</gene>
<dbReference type="InterPro" id="IPR026907">
    <property type="entry name" value="GCIP-like"/>
</dbReference>
<dbReference type="Pfam" id="PF13324">
    <property type="entry name" value="GCIP_N"/>
    <property type="match status" value="1"/>
</dbReference>
<keyword evidence="3" id="KW-1185">Reference proteome</keyword>
<evidence type="ECO:0000259" key="1">
    <source>
        <dbReference type="Pfam" id="PF13324"/>
    </source>
</evidence>
<dbReference type="AlphaFoldDB" id="A0A9P4NKF6"/>
<organism evidence="2 3">
    <name type="scientific">Tothia fuscella</name>
    <dbReference type="NCBI Taxonomy" id="1048955"/>
    <lineage>
        <taxon>Eukaryota</taxon>
        <taxon>Fungi</taxon>
        <taxon>Dikarya</taxon>
        <taxon>Ascomycota</taxon>
        <taxon>Pezizomycotina</taxon>
        <taxon>Dothideomycetes</taxon>
        <taxon>Pleosporomycetidae</taxon>
        <taxon>Venturiales</taxon>
        <taxon>Cylindrosympodiaceae</taxon>
        <taxon>Tothia</taxon>
    </lineage>
</organism>
<protein>
    <recommendedName>
        <fullName evidence="1">Cyclin-D1-binding protein 1-like N-terminal domain-containing protein</fullName>
    </recommendedName>
</protein>
<proteinExistence type="predicted"/>
<dbReference type="PANTHER" id="PTHR15492">
    <property type="entry name" value="CYCLIN D1-BINDING PROTEIN 1"/>
    <property type="match status" value="1"/>
</dbReference>
<sequence>NPLHVLRDASLLLKAQTTKLGLFLINDPFTPTAVQKVLLQCEGECLPGIMGAVDLCHPRMWGNVMVKEVKTRVGVVVAAFSEVLDDIIKKAQGEQLASDAQRIKDKTLASTGQVWEACDALIELEKLGLVGLVVKKVENFRGMLKDAIEELKEWGEDCEDQDEGFVGSDHEDRNSVEDMFSAANKLPTHREDLKDALTETLRRLKLVDMLFQALLKRRIKGFPYKPPTWDGAEAGTLIEDNLYKLDELVVILKRIPEGVDDLANGFYELDIEDVHAVLGRVCDEAEKAATLVTGAWDSKEDEFTNWERKWR</sequence>
<dbReference type="Gene3D" id="1.20.1420.10">
    <property type="entry name" value="Talin, central domain"/>
    <property type="match status" value="1"/>
</dbReference>
<feature type="non-terminal residue" evidence="2">
    <location>
        <position position="1"/>
    </location>
</feature>
<dbReference type="InterPro" id="IPR049317">
    <property type="entry name" value="GCIP-like_N"/>
</dbReference>
<dbReference type="Gene3D" id="1.20.1410.10">
    <property type="entry name" value="I/LWEQ domain"/>
    <property type="match status" value="1"/>
</dbReference>
<feature type="domain" description="Cyclin-D1-binding protein 1-like N-terminal" evidence="1">
    <location>
        <begin position="6"/>
        <end position="157"/>
    </location>
</feature>
<dbReference type="Proteomes" id="UP000800235">
    <property type="component" value="Unassembled WGS sequence"/>
</dbReference>
<evidence type="ECO:0000313" key="2">
    <source>
        <dbReference type="EMBL" id="KAF2425270.1"/>
    </source>
</evidence>
<dbReference type="OrthoDB" id="4088536at2759"/>
<accession>A0A9P4NKF6</accession>
<feature type="non-terminal residue" evidence="2">
    <location>
        <position position="311"/>
    </location>
</feature>
<dbReference type="PANTHER" id="PTHR15492:SF1">
    <property type="entry name" value="CYCLIN-D1-BINDING PROTEIN 1"/>
    <property type="match status" value="1"/>
</dbReference>
<dbReference type="GO" id="GO:0005634">
    <property type="term" value="C:nucleus"/>
    <property type="evidence" value="ECO:0007669"/>
    <property type="project" value="TreeGrafter"/>
</dbReference>
<evidence type="ECO:0000313" key="3">
    <source>
        <dbReference type="Proteomes" id="UP000800235"/>
    </source>
</evidence>
<comment type="caution">
    <text evidence="2">The sequence shown here is derived from an EMBL/GenBank/DDBJ whole genome shotgun (WGS) entry which is preliminary data.</text>
</comment>
<name>A0A9P4NKF6_9PEZI</name>
<dbReference type="EMBL" id="MU007071">
    <property type="protein sequence ID" value="KAF2425270.1"/>
    <property type="molecule type" value="Genomic_DNA"/>
</dbReference>